<keyword evidence="1" id="KW-0812">Transmembrane</keyword>
<dbReference type="KEGG" id="bthg:MS2017_0867"/>
<name>A0A3G3ILJ6_9GAMM</name>
<keyword evidence="1" id="KW-1133">Transmembrane helix</keyword>
<evidence type="ECO:0000256" key="1">
    <source>
        <dbReference type="SAM" id="Phobius"/>
    </source>
</evidence>
<proteinExistence type="predicted"/>
<evidence type="ECO:0000313" key="2">
    <source>
        <dbReference type="EMBL" id="AYQ56588.1"/>
    </source>
</evidence>
<reference evidence="2 3" key="1">
    <citation type="submission" date="2017-11" db="EMBL/GenBank/DDBJ databases">
        <title>Genome sequence of the bacterial symbiont EPR9N from a vent mussel Bathymodiolus thermophilus.</title>
        <authorList>
            <person name="Won Y.-J."/>
        </authorList>
    </citation>
    <scope>NUCLEOTIDE SEQUENCE [LARGE SCALE GENOMIC DNA]</scope>
    <source>
        <strain evidence="2 3">EPR9N</strain>
    </source>
</reference>
<feature type="transmembrane region" description="Helical" evidence="1">
    <location>
        <begin position="427"/>
        <end position="450"/>
    </location>
</feature>
<gene>
    <name evidence="2" type="ORF">MS2017_0867</name>
</gene>
<keyword evidence="1" id="KW-0472">Membrane</keyword>
<sequence>MNSHAWRGNYRGYIMTIRSLYQREKVNYRGVDYEIDSLDNSVNINGRKYKVIKNKVDVKKITDLEEREQKYYFFDIDISISDFFVTSKDIKAPIQEQEDLSFVCSIFNRNVSLGDRVIDSKLIHKLSFGKSDFAQELLFNFSNKEISGTHTKLEFIECNFGKKLKVRNYETIIPNYYEDDVQPLPEKSRYPYHQQNKAQLKELKITDCTADEGAYLRIGFLDIGKFELSNLRLPQNAELNIGDCHFQYFKLTNFRNMGKFKLYKINVLPKEYDKREGYNPRFQIDNTSIGGADFQSINLVSFARVIMFDNIFTELDYTNMQWEHEIKVGQFGKANPPKVWNDSNLAKFLFDSYEFNRVEIAKKRDTHRTLKKVMIRNHDQQEALVFYQKEMENHWQITEWKKDFGNKITLAFNKYTNEFGLNWWKPLCLLFGVSLLFYFLLLCNLDIPILELEHWRSYFEFLNPTHKTRFIAKEYWDFWSYAIDFLFRLIEGLLIYQTIQAFRKYSRKL</sequence>
<evidence type="ECO:0000313" key="3">
    <source>
        <dbReference type="Proteomes" id="UP000278334"/>
    </source>
</evidence>
<accession>A0A3G3ILJ6</accession>
<dbReference type="Proteomes" id="UP000278334">
    <property type="component" value="Chromosome"/>
</dbReference>
<dbReference type="EMBL" id="CP024634">
    <property type="protein sequence ID" value="AYQ56588.1"/>
    <property type="molecule type" value="Genomic_DNA"/>
</dbReference>
<protein>
    <submittedName>
        <fullName evidence="2">Uncharacterized protein</fullName>
    </submittedName>
</protein>
<organism evidence="2 3">
    <name type="scientific">Bathymodiolus thermophilus thioautotrophic gill symbiont</name>
    <dbReference type="NCBI Taxonomy" id="2360"/>
    <lineage>
        <taxon>Bacteria</taxon>
        <taxon>Pseudomonadati</taxon>
        <taxon>Pseudomonadota</taxon>
        <taxon>Gammaproteobacteria</taxon>
        <taxon>sulfur-oxidizing symbionts</taxon>
    </lineage>
</organism>
<dbReference type="AlphaFoldDB" id="A0A3G3ILJ6"/>